<keyword evidence="2" id="KW-1003">Cell membrane</keyword>
<feature type="non-terminal residue" evidence="8">
    <location>
        <position position="116"/>
    </location>
</feature>
<feature type="domain" description="DUF202" evidence="7">
    <location>
        <begin position="11"/>
        <end position="83"/>
    </location>
</feature>
<feature type="transmembrane region" description="Helical" evidence="6">
    <location>
        <begin position="20"/>
        <end position="43"/>
    </location>
</feature>
<evidence type="ECO:0000313" key="8">
    <source>
        <dbReference type="EMBL" id="KDQ62167.1"/>
    </source>
</evidence>
<keyword evidence="9" id="KW-1185">Reference proteome</keyword>
<keyword evidence="3 6" id="KW-0812">Transmembrane</keyword>
<organism evidence="8 9">
    <name type="scientific">Jaapia argillacea MUCL 33604</name>
    <dbReference type="NCBI Taxonomy" id="933084"/>
    <lineage>
        <taxon>Eukaryota</taxon>
        <taxon>Fungi</taxon>
        <taxon>Dikarya</taxon>
        <taxon>Basidiomycota</taxon>
        <taxon>Agaricomycotina</taxon>
        <taxon>Agaricomycetes</taxon>
        <taxon>Agaricomycetidae</taxon>
        <taxon>Jaapiales</taxon>
        <taxon>Jaapiaceae</taxon>
        <taxon>Jaapia</taxon>
    </lineage>
</organism>
<feature type="transmembrane region" description="Helical" evidence="6">
    <location>
        <begin position="55"/>
        <end position="76"/>
    </location>
</feature>
<evidence type="ECO:0000313" key="9">
    <source>
        <dbReference type="Proteomes" id="UP000027265"/>
    </source>
</evidence>
<dbReference type="InterPro" id="IPR003807">
    <property type="entry name" value="DUF202"/>
</dbReference>
<keyword evidence="5 6" id="KW-0472">Membrane</keyword>
<comment type="subcellular location">
    <subcellularLocation>
        <location evidence="1">Cell membrane</location>
        <topology evidence="1">Multi-pass membrane protein</topology>
    </subcellularLocation>
</comment>
<feature type="transmembrane region" description="Helical" evidence="6">
    <location>
        <begin position="96"/>
        <end position="115"/>
    </location>
</feature>
<dbReference type="InParanoid" id="A0A067QF82"/>
<dbReference type="Proteomes" id="UP000027265">
    <property type="component" value="Unassembled WGS sequence"/>
</dbReference>
<dbReference type="HOGENOM" id="CLU_053359_3_2_1"/>
<keyword evidence="4 6" id="KW-1133">Transmembrane helix</keyword>
<dbReference type="Pfam" id="PF02656">
    <property type="entry name" value="DUF202"/>
    <property type="match status" value="1"/>
</dbReference>
<dbReference type="PANTHER" id="PTHR34187:SF2">
    <property type="entry name" value="DUF202 DOMAIN-CONTAINING PROTEIN"/>
    <property type="match status" value="1"/>
</dbReference>
<dbReference type="GO" id="GO:0005886">
    <property type="term" value="C:plasma membrane"/>
    <property type="evidence" value="ECO:0007669"/>
    <property type="project" value="UniProtKB-SubCell"/>
</dbReference>
<accession>A0A067QF82</accession>
<gene>
    <name evidence="8" type="ORF">JAAARDRAFT_102952</name>
</gene>
<evidence type="ECO:0000256" key="1">
    <source>
        <dbReference type="ARBA" id="ARBA00004651"/>
    </source>
</evidence>
<dbReference type="AlphaFoldDB" id="A0A067QF82"/>
<evidence type="ECO:0000256" key="5">
    <source>
        <dbReference type="ARBA" id="ARBA00023136"/>
    </source>
</evidence>
<dbReference type="EMBL" id="KL197711">
    <property type="protein sequence ID" value="KDQ62167.1"/>
    <property type="molecule type" value="Genomic_DNA"/>
</dbReference>
<reference evidence="9" key="1">
    <citation type="journal article" date="2014" name="Proc. Natl. Acad. Sci. U.S.A.">
        <title>Extensive sampling of basidiomycete genomes demonstrates inadequacy of the white-rot/brown-rot paradigm for wood decay fungi.</title>
        <authorList>
            <person name="Riley R."/>
            <person name="Salamov A.A."/>
            <person name="Brown D.W."/>
            <person name="Nagy L.G."/>
            <person name="Floudas D."/>
            <person name="Held B.W."/>
            <person name="Levasseur A."/>
            <person name="Lombard V."/>
            <person name="Morin E."/>
            <person name="Otillar R."/>
            <person name="Lindquist E.A."/>
            <person name="Sun H."/>
            <person name="LaButti K.M."/>
            <person name="Schmutz J."/>
            <person name="Jabbour D."/>
            <person name="Luo H."/>
            <person name="Baker S.E."/>
            <person name="Pisabarro A.G."/>
            <person name="Walton J.D."/>
            <person name="Blanchette R.A."/>
            <person name="Henrissat B."/>
            <person name="Martin F."/>
            <person name="Cullen D."/>
            <person name="Hibbett D.S."/>
            <person name="Grigoriev I.V."/>
        </authorList>
    </citation>
    <scope>NUCLEOTIDE SEQUENCE [LARGE SCALE GENOMIC DNA]</scope>
    <source>
        <strain evidence="9">MUCL 33604</strain>
    </source>
</reference>
<proteinExistence type="predicted"/>
<dbReference type="PANTHER" id="PTHR34187">
    <property type="entry name" value="FGR18P"/>
    <property type="match status" value="1"/>
</dbReference>
<name>A0A067QF82_9AGAM</name>
<evidence type="ECO:0000259" key="7">
    <source>
        <dbReference type="Pfam" id="PF02656"/>
    </source>
</evidence>
<dbReference type="OrthoDB" id="199599at2759"/>
<dbReference type="InterPro" id="IPR052053">
    <property type="entry name" value="IM_YidH-like"/>
</dbReference>
<evidence type="ECO:0000256" key="6">
    <source>
        <dbReference type="SAM" id="Phobius"/>
    </source>
</evidence>
<evidence type="ECO:0000256" key="2">
    <source>
        <dbReference type="ARBA" id="ARBA00022475"/>
    </source>
</evidence>
<protein>
    <recommendedName>
        <fullName evidence="7">DUF202 domain-containing protein</fullName>
    </recommendedName>
</protein>
<evidence type="ECO:0000256" key="3">
    <source>
        <dbReference type="ARBA" id="ARBA00022692"/>
    </source>
</evidence>
<evidence type="ECO:0000256" key="4">
    <source>
        <dbReference type="ARBA" id="ARBA00022989"/>
    </source>
</evidence>
<sequence>MVLVNSGSVARDHLALERTFLAYIRTSLTTCSMGVVLVQLFTLSSASANSIIHRVSKPLGAAVIAFGFSVLMIGVVRYFRTQDALTKGNFPVARSTVLFMTTVVFSLIAVVFGVLV</sequence>